<evidence type="ECO:0000313" key="2">
    <source>
        <dbReference type="EMBL" id="GAA2959942.1"/>
    </source>
</evidence>
<gene>
    <name evidence="2" type="ORF">GCM10010446_51700</name>
</gene>
<evidence type="ECO:0000313" key="3">
    <source>
        <dbReference type="Proteomes" id="UP001500403"/>
    </source>
</evidence>
<organism evidence="2 3">
    <name type="scientific">Streptomyces enissocaesilis</name>
    <dbReference type="NCBI Taxonomy" id="332589"/>
    <lineage>
        <taxon>Bacteria</taxon>
        <taxon>Bacillati</taxon>
        <taxon>Actinomycetota</taxon>
        <taxon>Actinomycetes</taxon>
        <taxon>Kitasatosporales</taxon>
        <taxon>Streptomycetaceae</taxon>
        <taxon>Streptomyces</taxon>
        <taxon>Streptomyces rochei group</taxon>
    </lineage>
</organism>
<accession>A0ABP6K4R9</accession>
<proteinExistence type="predicted"/>
<keyword evidence="3" id="KW-1185">Reference proteome</keyword>
<protein>
    <submittedName>
        <fullName evidence="2">Uncharacterized protein</fullName>
    </submittedName>
</protein>
<dbReference type="EMBL" id="BAAAUD010000050">
    <property type="protein sequence ID" value="GAA2959942.1"/>
    <property type="molecule type" value="Genomic_DNA"/>
</dbReference>
<feature type="region of interest" description="Disordered" evidence="1">
    <location>
        <begin position="89"/>
        <end position="113"/>
    </location>
</feature>
<evidence type="ECO:0000256" key="1">
    <source>
        <dbReference type="SAM" id="MobiDB-lite"/>
    </source>
</evidence>
<name>A0ABP6K4R9_9ACTN</name>
<dbReference type="Proteomes" id="UP001500403">
    <property type="component" value="Unassembled WGS sequence"/>
</dbReference>
<comment type="caution">
    <text evidence="2">The sequence shown here is derived from an EMBL/GenBank/DDBJ whole genome shotgun (WGS) entry which is preliminary data.</text>
</comment>
<sequence length="113" mass="12124">MPVEIHQVPTGVADAWAAWDGDPPKGYAYGGCRLVGRRTGYEDAVGMLCARMRKESGYRNALINLAVEDGALDDLSHALPPGFARARWRPLRHPADERRGGGDAGRTGTPGVP</sequence>
<reference evidence="3" key="1">
    <citation type="journal article" date="2019" name="Int. J. Syst. Evol. Microbiol.">
        <title>The Global Catalogue of Microorganisms (GCM) 10K type strain sequencing project: providing services to taxonomists for standard genome sequencing and annotation.</title>
        <authorList>
            <consortium name="The Broad Institute Genomics Platform"/>
            <consortium name="The Broad Institute Genome Sequencing Center for Infectious Disease"/>
            <person name="Wu L."/>
            <person name="Ma J."/>
        </authorList>
    </citation>
    <scope>NUCLEOTIDE SEQUENCE [LARGE SCALE GENOMIC DNA]</scope>
    <source>
        <strain evidence="3">JCM 9088</strain>
    </source>
</reference>